<evidence type="ECO:0000256" key="7">
    <source>
        <dbReference type="ARBA" id="ARBA00049014"/>
    </source>
</evidence>
<gene>
    <name evidence="13" type="ORF">GN958_ATG14026</name>
</gene>
<organism evidence="13 14">
    <name type="scientific">Phytophthora infestans</name>
    <name type="common">Potato late blight agent</name>
    <name type="synonym">Botrytis infestans</name>
    <dbReference type="NCBI Taxonomy" id="4787"/>
    <lineage>
        <taxon>Eukaryota</taxon>
        <taxon>Sar</taxon>
        <taxon>Stramenopiles</taxon>
        <taxon>Oomycota</taxon>
        <taxon>Peronosporomycetes</taxon>
        <taxon>Peronosporales</taxon>
        <taxon>Peronosporaceae</taxon>
        <taxon>Phytophthora</taxon>
    </lineage>
</organism>
<evidence type="ECO:0000313" key="13">
    <source>
        <dbReference type="EMBL" id="KAF4136756.1"/>
    </source>
</evidence>
<evidence type="ECO:0000256" key="4">
    <source>
        <dbReference type="ARBA" id="ARBA00022840"/>
    </source>
</evidence>
<keyword evidence="4 10" id="KW-0067">ATP-binding</keyword>
<dbReference type="GO" id="GO:0004708">
    <property type="term" value="F:MAP kinase kinase activity"/>
    <property type="evidence" value="ECO:0007669"/>
    <property type="project" value="UniProtKB-EC"/>
</dbReference>
<feature type="domain" description="Protein kinase" evidence="12">
    <location>
        <begin position="493"/>
        <end position="776"/>
    </location>
</feature>
<dbReference type="PANTHER" id="PTHR48013:SF9">
    <property type="entry name" value="DUAL SPECIFICITY MITOGEN-ACTIVATED PROTEIN KINASE KINASE 5"/>
    <property type="match status" value="1"/>
</dbReference>
<evidence type="ECO:0000256" key="11">
    <source>
        <dbReference type="SAM" id="MobiDB-lite"/>
    </source>
</evidence>
<sequence length="907" mass="101078">NGGQFVASLLMETSKSSPRRTRRSDGPIATPLECFRQGKDSESMRNALAELAMRLVDADDREDFRKADGVTAIVDHLACILEEQATLSYAWSTSEAFGTAWEEYEVHDSLQFTLVAICHASIDSDISAEMHELGTLEILYRTLSVILEQLSDYVPFVLEGLRNLCASDCGYRDLPTELVQRMWQILLSENKFSLLWQELAAEVLTNIAAAESSRSAATPERLSATLSLFLRAGTDPHTATLGIALSDLLCNLCCDQACSLLLICELDTRRPRGHLRHSGVVYLAELTDKSQDGALKQSMEALVHNLSWSDPAAYKLACEMLTTAASFPVRNGKGYGAQREFYRNRIGSVHGIASPNIHASVRAAAIAARRVRQFRQKHAPTLHTVLDVDNETQIREASPVQEQTGNPVKRKMKLHLSLDKLEKPELPMMILHEEPITFDDPPLVVSNGSDFGQAQPSGRSRRASSITLSMNSPEAAEFNEVAHDGPEELGKRTKRVKKLGKGAGGTVFLSLYLPTLKLVAVKEVVVYQEEDRHMVKRELHTLHDNLAAIDVNVPKTGHSDALKHHFLAGLRPRSVLCPYLVTFYGAFLKPAKCAVSVVMEFMDMGSVQDLMDANVTVSEEVLRHAAFCCITALDHMHCQRTVHRDIKPANILMNHNGEFKVADFGLAGTLAKSNSFFSDFSGTMMYMAPERISGAHYTFVSDVWSLGITLLSLATGGYPFTVDDGFFGLEEAICHDSLPPMPNRFSPVCRDFIKRMLNRDCERRVTSEEALTHPFISGYANTAAFRNFPKTWQNLGLKRAIDAEDTRAIVNLAVEYSYRYPDMVTLPPKVTGLEPAAEIPTTQDKNAFFHRFAKHLNTKPEISNSFERLAETCSVSIEYLHELFHEVRKFSRLKIYNTNISQLSCRL</sequence>
<reference evidence="13" key="1">
    <citation type="submission" date="2020-03" db="EMBL/GenBank/DDBJ databases">
        <title>Hybrid Assembly of Korean Phytophthora infestans isolates.</title>
        <authorList>
            <person name="Prokchorchik M."/>
            <person name="Lee Y."/>
            <person name="Seo J."/>
            <person name="Cho J.-H."/>
            <person name="Park Y.-E."/>
            <person name="Jang D.-C."/>
            <person name="Im J.-S."/>
            <person name="Choi J.-G."/>
            <person name="Park H.-J."/>
            <person name="Lee G.-B."/>
            <person name="Lee Y.-G."/>
            <person name="Hong S.-Y."/>
            <person name="Cho K."/>
            <person name="Sohn K.H."/>
        </authorList>
    </citation>
    <scope>NUCLEOTIDE SEQUENCE</scope>
    <source>
        <strain evidence="13">KR_2_A2</strain>
    </source>
</reference>
<dbReference type="EMBL" id="JAACNO010001900">
    <property type="protein sequence ID" value="KAF4136756.1"/>
    <property type="molecule type" value="Genomic_DNA"/>
</dbReference>
<dbReference type="Gene3D" id="1.10.510.10">
    <property type="entry name" value="Transferase(Phosphotransferase) domain 1"/>
    <property type="match status" value="1"/>
</dbReference>
<dbReference type="Gene3D" id="3.30.200.20">
    <property type="entry name" value="Phosphorylase Kinase, domain 1"/>
    <property type="match status" value="1"/>
</dbReference>
<evidence type="ECO:0000256" key="2">
    <source>
        <dbReference type="ARBA" id="ARBA00022741"/>
    </source>
</evidence>
<comment type="catalytic activity">
    <reaction evidence="9">
        <text>L-tyrosyl-[protein] + ATP = O-phospho-L-tyrosyl-[protein] + ADP + H(+)</text>
        <dbReference type="Rhea" id="RHEA:10596"/>
        <dbReference type="Rhea" id="RHEA-COMP:10136"/>
        <dbReference type="Rhea" id="RHEA-COMP:20101"/>
        <dbReference type="ChEBI" id="CHEBI:15378"/>
        <dbReference type="ChEBI" id="CHEBI:30616"/>
        <dbReference type="ChEBI" id="CHEBI:46858"/>
        <dbReference type="ChEBI" id="CHEBI:61978"/>
        <dbReference type="ChEBI" id="CHEBI:456216"/>
        <dbReference type="EC" id="2.7.12.2"/>
    </reaction>
</comment>
<dbReference type="AlphaFoldDB" id="A0A8S9U767"/>
<dbReference type="InterPro" id="IPR000719">
    <property type="entry name" value="Prot_kinase_dom"/>
</dbReference>
<feature type="non-terminal residue" evidence="13">
    <location>
        <position position="907"/>
    </location>
</feature>
<dbReference type="SMART" id="SM00220">
    <property type="entry name" value="S_TKc"/>
    <property type="match status" value="1"/>
</dbReference>
<evidence type="ECO:0000313" key="14">
    <source>
        <dbReference type="Proteomes" id="UP000704712"/>
    </source>
</evidence>
<keyword evidence="3 13" id="KW-0418">Kinase</keyword>
<comment type="caution">
    <text evidence="13">The sequence shown here is derived from an EMBL/GenBank/DDBJ whole genome shotgun (WGS) entry which is preliminary data.</text>
</comment>
<evidence type="ECO:0000256" key="5">
    <source>
        <dbReference type="ARBA" id="ARBA00038035"/>
    </source>
</evidence>
<dbReference type="InterPro" id="IPR011009">
    <property type="entry name" value="Kinase-like_dom_sf"/>
</dbReference>
<dbReference type="Proteomes" id="UP000704712">
    <property type="component" value="Unassembled WGS sequence"/>
</dbReference>
<evidence type="ECO:0000256" key="6">
    <source>
        <dbReference type="ARBA" id="ARBA00038999"/>
    </source>
</evidence>
<dbReference type="InterPro" id="IPR016024">
    <property type="entry name" value="ARM-type_fold"/>
</dbReference>
<dbReference type="PROSITE" id="PS50011">
    <property type="entry name" value="PROTEIN_KINASE_DOM"/>
    <property type="match status" value="1"/>
</dbReference>
<evidence type="ECO:0000256" key="1">
    <source>
        <dbReference type="ARBA" id="ARBA00022679"/>
    </source>
</evidence>
<comment type="catalytic activity">
    <reaction evidence="8">
        <text>L-threonyl-[protein] + ATP = O-phospho-L-threonyl-[protein] + ADP + H(+)</text>
        <dbReference type="Rhea" id="RHEA:46608"/>
        <dbReference type="Rhea" id="RHEA-COMP:11060"/>
        <dbReference type="Rhea" id="RHEA-COMP:11605"/>
        <dbReference type="ChEBI" id="CHEBI:15378"/>
        <dbReference type="ChEBI" id="CHEBI:30013"/>
        <dbReference type="ChEBI" id="CHEBI:30616"/>
        <dbReference type="ChEBI" id="CHEBI:61977"/>
        <dbReference type="ChEBI" id="CHEBI:456216"/>
        <dbReference type="EC" id="2.7.12.2"/>
    </reaction>
</comment>
<comment type="catalytic activity">
    <reaction evidence="7">
        <text>L-seryl-[protein] + ATP = O-phospho-L-seryl-[protein] + ADP + H(+)</text>
        <dbReference type="Rhea" id="RHEA:17989"/>
        <dbReference type="Rhea" id="RHEA-COMP:9863"/>
        <dbReference type="Rhea" id="RHEA-COMP:11604"/>
        <dbReference type="ChEBI" id="CHEBI:15378"/>
        <dbReference type="ChEBI" id="CHEBI:29999"/>
        <dbReference type="ChEBI" id="CHEBI:30616"/>
        <dbReference type="ChEBI" id="CHEBI:83421"/>
        <dbReference type="ChEBI" id="CHEBI:456216"/>
        <dbReference type="EC" id="2.7.12.2"/>
    </reaction>
</comment>
<evidence type="ECO:0000259" key="12">
    <source>
        <dbReference type="PROSITE" id="PS50011"/>
    </source>
</evidence>
<dbReference type="InterPro" id="IPR017441">
    <property type="entry name" value="Protein_kinase_ATP_BS"/>
</dbReference>
<feature type="region of interest" description="Disordered" evidence="11">
    <location>
        <begin position="12"/>
        <end position="33"/>
    </location>
</feature>
<comment type="similarity">
    <text evidence="5">Belongs to the protein kinase superfamily. STE Ser/Thr protein kinase family. MAP kinase kinase subfamily.</text>
</comment>
<dbReference type="SUPFAM" id="SSF48371">
    <property type="entry name" value="ARM repeat"/>
    <property type="match status" value="1"/>
</dbReference>
<dbReference type="PROSITE" id="PS00107">
    <property type="entry name" value="PROTEIN_KINASE_ATP"/>
    <property type="match status" value="1"/>
</dbReference>
<keyword evidence="2 10" id="KW-0547">Nucleotide-binding</keyword>
<keyword evidence="1" id="KW-0808">Transferase</keyword>
<dbReference type="SUPFAM" id="SSF56112">
    <property type="entry name" value="Protein kinase-like (PK-like)"/>
    <property type="match status" value="1"/>
</dbReference>
<evidence type="ECO:0000256" key="9">
    <source>
        <dbReference type="ARBA" id="ARBA00051693"/>
    </source>
</evidence>
<proteinExistence type="inferred from homology"/>
<dbReference type="PANTHER" id="PTHR48013">
    <property type="entry name" value="DUAL SPECIFICITY MITOGEN-ACTIVATED PROTEIN KINASE KINASE 5-RELATED"/>
    <property type="match status" value="1"/>
</dbReference>
<evidence type="ECO:0000256" key="3">
    <source>
        <dbReference type="ARBA" id="ARBA00022777"/>
    </source>
</evidence>
<evidence type="ECO:0000256" key="8">
    <source>
        <dbReference type="ARBA" id="ARBA00049299"/>
    </source>
</evidence>
<name>A0A8S9U767_PHYIN</name>
<evidence type="ECO:0000256" key="10">
    <source>
        <dbReference type="PROSITE-ProRule" id="PRU10141"/>
    </source>
</evidence>
<dbReference type="GO" id="GO:0005524">
    <property type="term" value="F:ATP binding"/>
    <property type="evidence" value="ECO:0007669"/>
    <property type="project" value="UniProtKB-UniRule"/>
</dbReference>
<dbReference type="Pfam" id="PF00069">
    <property type="entry name" value="Pkinase"/>
    <property type="match status" value="1"/>
</dbReference>
<accession>A0A8S9U767</accession>
<protein>
    <recommendedName>
        <fullName evidence="6">mitogen-activated protein kinase kinase</fullName>
        <ecNumber evidence="6">2.7.12.2</ecNumber>
    </recommendedName>
</protein>
<dbReference type="EC" id="2.7.12.2" evidence="6"/>
<feature type="binding site" evidence="10">
    <location>
        <position position="522"/>
    </location>
    <ligand>
        <name>ATP</name>
        <dbReference type="ChEBI" id="CHEBI:30616"/>
    </ligand>
</feature>